<keyword evidence="4" id="KW-0378">Hydrolase</keyword>
<dbReference type="SMART" id="SM00487">
    <property type="entry name" value="DEXDc"/>
    <property type="match status" value="1"/>
</dbReference>
<dbReference type="GO" id="GO:0004386">
    <property type="term" value="F:helicase activity"/>
    <property type="evidence" value="ECO:0007669"/>
    <property type="project" value="UniProtKB-KW"/>
</dbReference>
<protein>
    <recommendedName>
        <fullName evidence="1">RNA helicase</fullName>
        <ecNumber evidence="1">3.6.4.13</ecNumber>
    </recommendedName>
</protein>
<feature type="region of interest" description="Disordered" evidence="9">
    <location>
        <begin position="1"/>
        <end position="51"/>
    </location>
</feature>
<dbReference type="InterPro" id="IPR001650">
    <property type="entry name" value="Helicase_C-like"/>
</dbReference>
<dbReference type="InterPro" id="IPR005580">
    <property type="entry name" value="DbpA/CsdA_RNA-bd_dom"/>
</dbReference>
<dbReference type="PROSITE" id="PS51192">
    <property type="entry name" value="HELICASE_ATP_BIND_1"/>
    <property type="match status" value="1"/>
</dbReference>
<feature type="short sequence motif" description="Q motif" evidence="8">
    <location>
        <begin position="53"/>
        <end position="81"/>
    </location>
</feature>
<evidence type="ECO:0000256" key="7">
    <source>
        <dbReference type="ARBA" id="ARBA00023016"/>
    </source>
</evidence>
<dbReference type="PANTHER" id="PTHR47963">
    <property type="entry name" value="DEAD-BOX ATP-DEPENDENT RNA HELICASE 47, MITOCHONDRIAL"/>
    <property type="match status" value="1"/>
</dbReference>
<feature type="domain" description="Helicase ATP-binding" evidence="10">
    <location>
        <begin position="84"/>
        <end position="254"/>
    </location>
</feature>
<evidence type="ECO:0000259" key="11">
    <source>
        <dbReference type="PROSITE" id="PS51194"/>
    </source>
</evidence>
<proteinExistence type="predicted"/>
<gene>
    <name evidence="13" type="ORF">WOB96_01935</name>
</gene>
<dbReference type="PROSITE" id="PS51195">
    <property type="entry name" value="Q_MOTIF"/>
    <property type="match status" value="1"/>
</dbReference>
<dbReference type="InterPro" id="IPR014001">
    <property type="entry name" value="Helicase_ATP-bd"/>
</dbReference>
<dbReference type="RefSeq" id="WP_341369577.1">
    <property type="nucleotide sequence ID" value="NZ_JBBPCO010000001.1"/>
</dbReference>
<dbReference type="InterPro" id="IPR044742">
    <property type="entry name" value="DEAD/DEAH_RhlB"/>
</dbReference>
<dbReference type="Gene3D" id="3.40.50.300">
    <property type="entry name" value="P-loop containing nucleotide triphosphate hydrolases"/>
    <property type="match status" value="2"/>
</dbReference>
<dbReference type="Pfam" id="PF03880">
    <property type="entry name" value="DbpA"/>
    <property type="match status" value="1"/>
</dbReference>
<dbReference type="Proteomes" id="UP001446205">
    <property type="component" value="Unassembled WGS sequence"/>
</dbReference>
<evidence type="ECO:0000256" key="2">
    <source>
        <dbReference type="ARBA" id="ARBA00022490"/>
    </source>
</evidence>
<evidence type="ECO:0000259" key="12">
    <source>
        <dbReference type="PROSITE" id="PS51195"/>
    </source>
</evidence>
<reference evidence="13 14" key="1">
    <citation type="submission" date="2024-04" db="EMBL/GenBank/DDBJ databases">
        <authorList>
            <person name="Abashina T."/>
            <person name="Shaikin A."/>
        </authorList>
    </citation>
    <scope>NUCLEOTIDE SEQUENCE [LARGE SCALE GENOMIC DNA]</scope>
    <source>
        <strain evidence="13 14">AAFK</strain>
    </source>
</reference>
<keyword evidence="3" id="KW-0547">Nucleotide-binding</keyword>
<dbReference type="Pfam" id="PF00270">
    <property type="entry name" value="DEAD"/>
    <property type="match status" value="1"/>
</dbReference>
<evidence type="ECO:0000313" key="13">
    <source>
        <dbReference type="EMBL" id="MEK8088515.1"/>
    </source>
</evidence>
<dbReference type="CDD" id="cd12252">
    <property type="entry name" value="RRM_DbpA"/>
    <property type="match status" value="1"/>
</dbReference>
<evidence type="ECO:0000256" key="9">
    <source>
        <dbReference type="SAM" id="MobiDB-lite"/>
    </source>
</evidence>
<dbReference type="CDD" id="cd00268">
    <property type="entry name" value="DEADc"/>
    <property type="match status" value="1"/>
</dbReference>
<dbReference type="PROSITE" id="PS51194">
    <property type="entry name" value="HELICASE_CTER"/>
    <property type="match status" value="1"/>
</dbReference>
<keyword evidence="2" id="KW-0963">Cytoplasm</keyword>
<dbReference type="EC" id="3.6.4.13" evidence="1"/>
<keyword evidence="7" id="KW-0346">Stress response</keyword>
<dbReference type="Pfam" id="PF00271">
    <property type="entry name" value="Helicase_C"/>
    <property type="match status" value="1"/>
</dbReference>
<dbReference type="CDD" id="cd18787">
    <property type="entry name" value="SF2_C_DEAD"/>
    <property type="match status" value="1"/>
</dbReference>
<dbReference type="InterPro" id="IPR027417">
    <property type="entry name" value="P-loop_NTPase"/>
</dbReference>
<dbReference type="Gene3D" id="3.30.70.330">
    <property type="match status" value="1"/>
</dbReference>
<dbReference type="SMART" id="SM00490">
    <property type="entry name" value="HELICc"/>
    <property type="match status" value="1"/>
</dbReference>
<feature type="domain" description="DEAD-box RNA helicase Q" evidence="12">
    <location>
        <begin position="53"/>
        <end position="81"/>
    </location>
</feature>
<name>A0ABU9D738_9PROT</name>
<keyword evidence="14" id="KW-1185">Reference proteome</keyword>
<feature type="compositionally biased region" description="Basic and acidic residues" evidence="9">
    <location>
        <begin position="12"/>
        <end position="21"/>
    </location>
</feature>
<dbReference type="InterPro" id="IPR057325">
    <property type="entry name" value="DeaD_dimer"/>
</dbReference>
<dbReference type="Pfam" id="PF25399">
    <property type="entry name" value="DeaD_dimer"/>
    <property type="match status" value="1"/>
</dbReference>
<accession>A0ABU9D738</accession>
<dbReference type="SUPFAM" id="SSF52540">
    <property type="entry name" value="P-loop containing nucleoside triphosphate hydrolases"/>
    <property type="match status" value="1"/>
</dbReference>
<evidence type="ECO:0000256" key="5">
    <source>
        <dbReference type="ARBA" id="ARBA00022806"/>
    </source>
</evidence>
<dbReference type="PANTHER" id="PTHR47963:SF8">
    <property type="entry name" value="ATP-DEPENDENT RNA HELICASE DEAD"/>
    <property type="match status" value="1"/>
</dbReference>
<evidence type="ECO:0000256" key="8">
    <source>
        <dbReference type="PROSITE-ProRule" id="PRU00552"/>
    </source>
</evidence>
<evidence type="ECO:0000313" key="14">
    <source>
        <dbReference type="Proteomes" id="UP001446205"/>
    </source>
</evidence>
<keyword evidence="6" id="KW-0067">ATP-binding</keyword>
<sequence>MPKAPRNAADGRSYRSRENKPASRGRSYGKPERQTAPVSFGAPSPFQDMPQATSFDELGLSEPILRAIQELGFEAPTPIQAQTVPVLLTGRDLIGQAQTGTGKTAAFALPLIHLTDAARRETQALVLAPTRELAVQVAGGIHDLARHTGLRVVPVYGGQPIDRQIRALRAGAQIVVGTPGRILDHLRRGSLALDQVRFCTLDEADEMLALGFLDDVEAILSELPESRQTAFFSATMPPRVAALMRRFLKDPVHIAIQSKQRTVERIQQSYYEVPPGQKLESLARVLDMETPGPTIIFCRTRQATNDVAEALRLRGYGAEPLHGDMGQPERDKVLRRFREGQADILVATDVAARGLDIDTVTHVINYDIPFDVEQYVHRIGRTGRAGRTGDAMTLIERRERRQLQTIERMIGTSIKPAHLPTAADIAARRRAVFKETLRETLEANAFDGHLATVEELADEFDPAEIAAAALQMLWQSQQGNDTNIAQEIAADGEQPEPGMARLFIGIGRQDGLRPGDLVGAISNEAGISGRSIGAIDILDRTAFVEVPNAEADNVINALRQTKLRGKKVNVQIARPMDRHP</sequence>
<dbReference type="InterPro" id="IPR011545">
    <property type="entry name" value="DEAD/DEAH_box_helicase_dom"/>
</dbReference>
<evidence type="ECO:0000256" key="1">
    <source>
        <dbReference type="ARBA" id="ARBA00012552"/>
    </source>
</evidence>
<evidence type="ECO:0000256" key="6">
    <source>
        <dbReference type="ARBA" id="ARBA00022840"/>
    </source>
</evidence>
<dbReference type="InterPro" id="IPR014014">
    <property type="entry name" value="RNA_helicase_DEAD_Q_motif"/>
</dbReference>
<dbReference type="InterPro" id="IPR050547">
    <property type="entry name" value="DEAD_box_RNA_helicases"/>
</dbReference>
<organism evidence="13 14">
    <name type="scientific">Thermithiobacillus plumbiphilus</name>
    <dbReference type="NCBI Taxonomy" id="1729899"/>
    <lineage>
        <taxon>Bacteria</taxon>
        <taxon>Pseudomonadati</taxon>
        <taxon>Pseudomonadota</taxon>
        <taxon>Acidithiobacillia</taxon>
        <taxon>Acidithiobacillales</taxon>
        <taxon>Thermithiobacillaceae</taxon>
        <taxon>Thermithiobacillus</taxon>
    </lineage>
</organism>
<feature type="domain" description="Helicase C-terminal" evidence="11">
    <location>
        <begin position="278"/>
        <end position="425"/>
    </location>
</feature>
<comment type="caution">
    <text evidence="13">The sequence shown here is derived from an EMBL/GenBank/DDBJ whole genome shotgun (WGS) entry which is preliminary data.</text>
</comment>
<dbReference type="InterPro" id="IPR012677">
    <property type="entry name" value="Nucleotide-bd_a/b_plait_sf"/>
</dbReference>
<dbReference type="EMBL" id="JBBPCO010000001">
    <property type="protein sequence ID" value="MEK8088515.1"/>
    <property type="molecule type" value="Genomic_DNA"/>
</dbReference>
<evidence type="ECO:0000256" key="3">
    <source>
        <dbReference type="ARBA" id="ARBA00022741"/>
    </source>
</evidence>
<keyword evidence="5 13" id="KW-0347">Helicase</keyword>
<evidence type="ECO:0000259" key="10">
    <source>
        <dbReference type="PROSITE" id="PS51192"/>
    </source>
</evidence>
<evidence type="ECO:0000256" key="4">
    <source>
        <dbReference type="ARBA" id="ARBA00022801"/>
    </source>
</evidence>